<accession>A0A258HIM9</accession>
<sequence>MRRSTFIMTVSMIALFAAGQAAAQDATPLRVGQTVNGQLTAEDTKVDSEELGQYLYDTWSIQARDGQRLEVTMRSDAFDTYLEAYEGSDTGEAIAMDDDGLGEGTNSRLRFSADNGTYIIRARTLAGLEGGDYTIQVTDRGPAPRAPRPTAIRLGDDVDGAISDRSPSEEDGQYGEYTYNGYSFRARQGERFAITLESEDFDPIVRVGRMGRGGAFEELAQNDDSGAGGLNSYLIFTAPSNGEYVIRAAPLDGSADGDYELALAEAPPPLVARPIAVGETVEASLDADDGGNAFGTRADAYAFTGTTGQRIVATMSSDAFDTYLELFSENPDEAGGRYALDSDDDGAGEGTNSRLTYTIPSDGQYTIEARAFTGEGEGAYTLTFEEAPPLPAPVALSWGATVQGEIVAEDPRDDESRGFDAYSFSGTAGNRIQLIMRSGDFDTYLQVGSPEGDFYAMASDDDGLGEGTDSRLNYILPSDGEFVVRASPLYADADGLYSLELLDRGPQPLPGSILVGATARGTLGEDDALAEDGSFYDAYRITVKAGDKLRLTMVSNEFDAFIDIGREDEAGVFTSVVSDDDSLSDTHAKVDWAVEEEGDYVIRARSFSSGQSGAYALAIEPKE</sequence>
<feature type="domain" description="FHA" evidence="3">
    <location>
        <begin position="562"/>
        <end position="615"/>
    </location>
</feature>
<dbReference type="AlphaFoldDB" id="A0A258HIM9"/>
<evidence type="ECO:0000259" key="3">
    <source>
        <dbReference type="PROSITE" id="PS50006"/>
    </source>
</evidence>
<evidence type="ECO:0000256" key="2">
    <source>
        <dbReference type="SAM" id="SignalP"/>
    </source>
</evidence>
<feature type="signal peptide" evidence="2">
    <location>
        <begin position="1"/>
        <end position="23"/>
    </location>
</feature>
<gene>
    <name evidence="4" type="ORF">B7Y86_10695</name>
</gene>
<evidence type="ECO:0000313" key="4">
    <source>
        <dbReference type="EMBL" id="OYX56173.1"/>
    </source>
</evidence>
<dbReference type="Proteomes" id="UP000216147">
    <property type="component" value="Unassembled WGS sequence"/>
</dbReference>
<evidence type="ECO:0000313" key="5">
    <source>
        <dbReference type="Proteomes" id="UP000216147"/>
    </source>
</evidence>
<protein>
    <submittedName>
        <fullName evidence="4">Peptidase</fullName>
    </submittedName>
</protein>
<dbReference type="InterPro" id="IPR000253">
    <property type="entry name" value="FHA_dom"/>
</dbReference>
<dbReference type="EMBL" id="NCEQ01000009">
    <property type="protein sequence ID" value="OYX56173.1"/>
    <property type="molecule type" value="Genomic_DNA"/>
</dbReference>
<reference evidence="4 5" key="1">
    <citation type="submission" date="2017-03" db="EMBL/GenBank/DDBJ databases">
        <title>Lifting the veil on microbial sulfur biogeochemistry in mining wastewaters.</title>
        <authorList>
            <person name="Kantor R.S."/>
            <person name="Colenbrander Nelson T."/>
            <person name="Marshall S."/>
            <person name="Bennett D."/>
            <person name="Apte S."/>
            <person name="Camacho D."/>
            <person name="Thomas B.C."/>
            <person name="Warren L.A."/>
            <person name="Banfield J.F."/>
        </authorList>
    </citation>
    <scope>NUCLEOTIDE SEQUENCE [LARGE SCALE GENOMIC DNA]</scope>
    <source>
        <strain evidence="4">32-68-21</strain>
    </source>
</reference>
<organism evidence="4 5">
    <name type="scientific">Brevundimonas subvibrioides</name>
    <dbReference type="NCBI Taxonomy" id="74313"/>
    <lineage>
        <taxon>Bacteria</taxon>
        <taxon>Pseudomonadati</taxon>
        <taxon>Pseudomonadota</taxon>
        <taxon>Alphaproteobacteria</taxon>
        <taxon>Caulobacterales</taxon>
        <taxon>Caulobacteraceae</taxon>
        <taxon>Brevundimonas</taxon>
    </lineage>
</organism>
<proteinExistence type="predicted"/>
<feature type="compositionally biased region" description="Low complexity" evidence="1">
    <location>
        <begin position="140"/>
        <end position="153"/>
    </location>
</feature>
<feature type="chain" id="PRO_5012627000" evidence="2">
    <location>
        <begin position="24"/>
        <end position="623"/>
    </location>
</feature>
<evidence type="ECO:0000256" key="1">
    <source>
        <dbReference type="SAM" id="MobiDB-lite"/>
    </source>
</evidence>
<name>A0A258HIM9_9CAUL</name>
<dbReference type="Gene3D" id="2.60.120.380">
    <property type="match status" value="5"/>
</dbReference>
<comment type="caution">
    <text evidence="4">The sequence shown here is derived from an EMBL/GenBank/DDBJ whole genome shotgun (WGS) entry which is preliminary data.</text>
</comment>
<keyword evidence="2" id="KW-0732">Signal</keyword>
<dbReference type="PROSITE" id="PS50006">
    <property type="entry name" value="FHA_DOMAIN"/>
    <property type="match status" value="1"/>
</dbReference>
<feature type="region of interest" description="Disordered" evidence="1">
    <location>
        <begin position="138"/>
        <end position="175"/>
    </location>
</feature>